<reference evidence="7 8" key="1">
    <citation type="journal article" date="2018" name="PLoS ONE">
        <title>The draft genome of Kipferlia bialata reveals reductive genome evolution in fornicate parasites.</title>
        <authorList>
            <person name="Tanifuji G."/>
            <person name="Takabayashi S."/>
            <person name="Kume K."/>
            <person name="Takagi M."/>
            <person name="Nakayama T."/>
            <person name="Kamikawa R."/>
            <person name="Inagaki Y."/>
            <person name="Hashimoto T."/>
        </authorList>
    </citation>
    <scope>NUCLEOTIDE SEQUENCE [LARGE SCALE GENOMIC DNA]</scope>
    <source>
        <strain evidence="7">NY0173</strain>
    </source>
</reference>
<dbReference type="GO" id="GO:0042393">
    <property type="term" value="F:histone binding"/>
    <property type="evidence" value="ECO:0007669"/>
    <property type="project" value="TreeGrafter"/>
</dbReference>
<gene>
    <name evidence="7" type="ORF">KIPB_007466</name>
</gene>
<feature type="compositionally biased region" description="Acidic residues" evidence="5">
    <location>
        <begin position="1"/>
        <end position="13"/>
    </location>
</feature>
<dbReference type="GO" id="GO:0016887">
    <property type="term" value="F:ATP hydrolysis activity"/>
    <property type="evidence" value="ECO:0007669"/>
    <property type="project" value="InterPro"/>
</dbReference>
<dbReference type="GO" id="GO:0006334">
    <property type="term" value="P:nucleosome assembly"/>
    <property type="evidence" value="ECO:0007669"/>
    <property type="project" value="TreeGrafter"/>
</dbReference>
<protein>
    <recommendedName>
        <fullName evidence="6">AAA+ ATPase domain-containing protein</fullName>
    </recommendedName>
</protein>
<keyword evidence="3" id="KW-0067">ATP-binding</keyword>
<dbReference type="FunFam" id="3.40.50.300:FF:000061">
    <property type="entry name" value="ATPase family, AAA domain-containing 2"/>
    <property type="match status" value="1"/>
</dbReference>
<evidence type="ECO:0000259" key="6">
    <source>
        <dbReference type="SMART" id="SM00382"/>
    </source>
</evidence>
<evidence type="ECO:0000256" key="4">
    <source>
        <dbReference type="ARBA" id="ARBA00023117"/>
    </source>
</evidence>
<dbReference type="GO" id="GO:0005524">
    <property type="term" value="F:ATP binding"/>
    <property type="evidence" value="ECO:0007669"/>
    <property type="project" value="UniProtKB-KW"/>
</dbReference>
<dbReference type="AlphaFoldDB" id="A0A9K3D1T2"/>
<dbReference type="PANTHER" id="PTHR23069:SF0">
    <property type="entry name" value="TAT-BINDING HOMOLOG 7"/>
    <property type="match status" value="1"/>
</dbReference>
<feature type="region of interest" description="Disordered" evidence="5">
    <location>
        <begin position="662"/>
        <end position="691"/>
    </location>
</feature>
<feature type="compositionally biased region" description="Acidic residues" evidence="5">
    <location>
        <begin position="125"/>
        <end position="134"/>
    </location>
</feature>
<organism evidence="7 8">
    <name type="scientific">Kipferlia bialata</name>
    <dbReference type="NCBI Taxonomy" id="797122"/>
    <lineage>
        <taxon>Eukaryota</taxon>
        <taxon>Metamonada</taxon>
        <taxon>Carpediemonas-like organisms</taxon>
        <taxon>Kipferlia</taxon>
    </lineage>
</organism>
<keyword evidence="8" id="KW-1185">Reference proteome</keyword>
<comment type="caution">
    <text evidence="7">The sequence shown here is derived from an EMBL/GenBank/DDBJ whole genome shotgun (WGS) entry which is preliminary data.</text>
</comment>
<keyword evidence="4" id="KW-0103">Bromodomain</keyword>
<evidence type="ECO:0000313" key="7">
    <source>
        <dbReference type="EMBL" id="GIQ85744.1"/>
    </source>
</evidence>
<dbReference type="SMART" id="SM00382">
    <property type="entry name" value="AAA"/>
    <property type="match status" value="1"/>
</dbReference>
<dbReference type="InterPro" id="IPR041569">
    <property type="entry name" value="AAA_lid_3"/>
</dbReference>
<sequence>EESSEVESSEQPEADSRYRTRGRRASTRPMRSSRIKSYNERESRRGRRNLPARMTSSTRREGGMVATTYDYVPTVPEGVKGPSPEELRAERERVQKEATERVTKFLTKKAKKGKGRTPYGHEGAESSDGEESPGSDDTTHLFKDAERAYRWRTSRGYVSRRILREKGLDPDKVMQDKAGAKRVLSGDANPLLVDASMGFEEVGGCADHVRALKEMVFLPLVSPKLFADLGVKPPRGVLFHGPPGTGKTLIARALASQCSRAGQRVAFFMRNGADILSKYVGEAEKQLRILFDDAKNQQPAIIFFDEIDGLCPVRSSKTENQHASVVATLLALMDGLEDRGQVIVIGATNRPDAIDPALRRPGRFDRELQFRLPSCSERRQILKIHTRRWTNQPSDETFDRLAEATQGYSGADLSALVSESLLGALRRSLPGVYSGRNECPDASKVQVTMTDYNTAMGTMVPTQQRSTESVSAPLPPMLHPILGRGVTQLGGLIQSLVASFSNRSGVTPYVGITGGTGDERSDDPELVTRAALGMCDALSTHVISASALSTHGLGPLAAVADIVSDCLSASPSALLLSSSVYTSSPDLAESVGMAVSQLIPRGARVVVLCVGPWAQAVKTHVNFSVKYDTDSAALEACGQVMLTGALRQVYALAPTLDAEAEAEAEGEDITLKQQPEQKEEPAPEGDTWRQSWFQDEDRIRTLKALRIGLRDTLIKVVGGNKRYRIFDHVPEDPDVSHMAYSEMTRVGTDNKWVKVDDTEVDVEVDVVMPVEHWHNNQTDGEEP</sequence>
<evidence type="ECO:0000256" key="5">
    <source>
        <dbReference type="SAM" id="MobiDB-lite"/>
    </source>
</evidence>
<dbReference type="Gene3D" id="3.40.50.300">
    <property type="entry name" value="P-loop containing nucleotide triphosphate hydrolases"/>
    <property type="match status" value="1"/>
</dbReference>
<dbReference type="GO" id="GO:0005634">
    <property type="term" value="C:nucleus"/>
    <property type="evidence" value="ECO:0007669"/>
    <property type="project" value="TreeGrafter"/>
</dbReference>
<dbReference type="SUPFAM" id="SSF52540">
    <property type="entry name" value="P-loop containing nucleoside triphosphate hydrolases"/>
    <property type="match status" value="1"/>
</dbReference>
<dbReference type="GO" id="GO:0003682">
    <property type="term" value="F:chromatin binding"/>
    <property type="evidence" value="ECO:0007669"/>
    <property type="project" value="TreeGrafter"/>
</dbReference>
<name>A0A9K3D1T2_9EUKA</name>
<evidence type="ECO:0000313" key="8">
    <source>
        <dbReference type="Proteomes" id="UP000265618"/>
    </source>
</evidence>
<feature type="compositionally biased region" description="Basic residues" evidence="5">
    <location>
        <begin position="106"/>
        <end position="115"/>
    </location>
</feature>
<feature type="compositionally biased region" description="Basic residues" evidence="5">
    <location>
        <begin position="19"/>
        <end position="34"/>
    </location>
</feature>
<feature type="compositionally biased region" description="Basic and acidic residues" evidence="5">
    <location>
        <begin position="83"/>
        <end position="103"/>
    </location>
</feature>
<dbReference type="InterPro" id="IPR003959">
    <property type="entry name" value="ATPase_AAA_core"/>
</dbReference>
<dbReference type="InterPro" id="IPR003960">
    <property type="entry name" value="ATPase_AAA_CS"/>
</dbReference>
<proteinExistence type="inferred from homology"/>
<evidence type="ECO:0000256" key="3">
    <source>
        <dbReference type="ARBA" id="ARBA00022840"/>
    </source>
</evidence>
<dbReference type="Proteomes" id="UP000265618">
    <property type="component" value="Unassembled WGS sequence"/>
</dbReference>
<evidence type="ECO:0000256" key="2">
    <source>
        <dbReference type="ARBA" id="ARBA00022741"/>
    </source>
</evidence>
<dbReference type="OrthoDB" id="5421at2759"/>
<dbReference type="GO" id="GO:0045815">
    <property type="term" value="P:transcription initiation-coupled chromatin remodeling"/>
    <property type="evidence" value="ECO:0007669"/>
    <property type="project" value="TreeGrafter"/>
</dbReference>
<dbReference type="InterPro" id="IPR003593">
    <property type="entry name" value="AAA+_ATPase"/>
</dbReference>
<dbReference type="PANTHER" id="PTHR23069">
    <property type="entry name" value="AAA DOMAIN-CONTAINING"/>
    <property type="match status" value="1"/>
</dbReference>
<feature type="region of interest" description="Disordered" evidence="5">
    <location>
        <begin position="1"/>
        <end position="141"/>
    </location>
</feature>
<feature type="domain" description="AAA+ ATPase" evidence="6">
    <location>
        <begin position="233"/>
        <end position="374"/>
    </location>
</feature>
<dbReference type="InterPro" id="IPR045199">
    <property type="entry name" value="ATAD2-like"/>
</dbReference>
<evidence type="ECO:0000256" key="1">
    <source>
        <dbReference type="ARBA" id="ARBA00006914"/>
    </source>
</evidence>
<dbReference type="Pfam" id="PF17862">
    <property type="entry name" value="AAA_lid_3"/>
    <property type="match status" value="1"/>
</dbReference>
<keyword evidence="2" id="KW-0547">Nucleotide-binding</keyword>
<dbReference type="InterPro" id="IPR027417">
    <property type="entry name" value="P-loop_NTPase"/>
</dbReference>
<dbReference type="Pfam" id="PF00004">
    <property type="entry name" value="AAA"/>
    <property type="match status" value="1"/>
</dbReference>
<dbReference type="GO" id="GO:0006337">
    <property type="term" value="P:nucleosome disassembly"/>
    <property type="evidence" value="ECO:0007669"/>
    <property type="project" value="TreeGrafter"/>
</dbReference>
<dbReference type="PROSITE" id="PS00674">
    <property type="entry name" value="AAA"/>
    <property type="match status" value="1"/>
</dbReference>
<comment type="similarity">
    <text evidence="1">Belongs to the AAA ATPase family.</text>
</comment>
<accession>A0A9K3D1T2</accession>
<dbReference type="EMBL" id="BDIP01002111">
    <property type="protein sequence ID" value="GIQ85744.1"/>
    <property type="molecule type" value="Genomic_DNA"/>
</dbReference>
<dbReference type="Gene3D" id="1.10.8.60">
    <property type="match status" value="1"/>
</dbReference>
<feature type="non-terminal residue" evidence="7">
    <location>
        <position position="1"/>
    </location>
</feature>